<dbReference type="Gene3D" id="1.10.260.30">
    <property type="entry name" value="Signal recognition particle, SRP54 subunit, M-domain"/>
    <property type="match status" value="1"/>
</dbReference>
<dbReference type="eggNOG" id="KOG0780">
    <property type="taxonomic scope" value="Eukaryota"/>
</dbReference>
<dbReference type="GO" id="GO:0008312">
    <property type="term" value="F:7S RNA binding"/>
    <property type="evidence" value="ECO:0007669"/>
    <property type="project" value="InterPro"/>
</dbReference>
<accession>A0A0D3CFR0</accession>
<sequence>MRSISFFGNLSSFSTYSKLGSSDPKVFNESRMMRIARGSGRLVREVMEMLEEYKKLEKIWSKMKGLKIPKNGDMSVLSKTHERSAHQQGPPSSYGQADWWHGVRLVAWVVCRVS</sequence>
<dbReference type="Gramene" id="Bo5g072910.1">
    <property type="protein sequence ID" value="Bo5g072910.1"/>
    <property type="gene ID" value="Bo5g072910"/>
</dbReference>
<name>A0A0D3CFR0_BRAOL</name>
<dbReference type="GO" id="GO:0006614">
    <property type="term" value="P:SRP-dependent cotranslational protein targeting to membrane"/>
    <property type="evidence" value="ECO:0007669"/>
    <property type="project" value="InterPro"/>
</dbReference>
<protein>
    <recommendedName>
        <fullName evidence="1">Signal recognition particle SRP54 subunit M-domain domain-containing protein</fullName>
    </recommendedName>
</protein>
<evidence type="ECO:0000313" key="2">
    <source>
        <dbReference type="EnsemblPlants" id="Bo5g072910.1"/>
    </source>
</evidence>
<dbReference type="InterPro" id="IPR036891">
    <property type="entry name" value="Signal_recog_part_SRP54_M_sf"/>
</dbReference>
<dbReference type="Proteomes" id="UP000032141">
    <property type="component" value="Chromosome C5"/>
</dbReference>
<proteinExistence type="predicted"/>
<dbReference type="Pfam" id="PF02978">
    <property type="entry name" value="SRP_SPB"/>
    <property type="match status" value="1"/>
</dbReference>
<organism evidence="2 3">
    <name type="scientific">Brassica oleracea var. oleracea</name>
    <dbReference type="NCBI Taxonomy" id="109376"/>
    <lineage>
        <taxon>Eukaryota</taxon>
        <taxon>Viridiplantae</taxon>
        <taxon>Streptophyta</taxon>
        <taxon>Embryophyta</taxon>
        <taxon>Tracheophyta</taxon>
        <taxon>Spermatophyta</taxon>
        <taxon>Magnoliopsida</taxon>
        <taxon>eudicotyledons</taxon>
        <taxon>Gunneridae</taxon>
        <taxon>Pentapetalae</taxon>
        <taxon>rosids</taxon>
        <taxon>malvids</taxon>
        <taxon>Brassicales</taxon>
        <taxon>Brassicaceae</taxon>
        <taxon>Brassiceae</taxon>
        <taxon>Brassica</taxon>
    </lineage>
</organism>
<evidence type="ECO:0000259" key="1">
    <source>
        <dbReference type="Pfam" id="PF02978"/>
    </source>
</evidence>
<dbReference type="AlphaFoldDB" id="A0A0D3CFR0"/>
<feature type="domain" description="Signal recognition particle SRP54 subunit M-domain" evidence="1">
    <location>
        <begin position="22"/>
        <end position="59"/>
    </location>
</feature>
<keyword evidence="3" id="KW-1185">Reference proteome</keyword>
<reference evidence="2" key="2">
    <citation type="submission" date="2015-03" db="UniProtKB">
        <authorList>
            <consortium name="EnsemblPlants"/>
        </authorList>
    </citation>
    <scope>IDENTIFICATION</scope>
</reference>
<dbReference type="EnsemblPlants" id="Bo5g072910.1">
    <property type="protein sequence ID" value="Bo5g072910.1"/>
    <property type="gene ID" value="Bo5g072910"/>
</dbReference>
<reference evidence="2 3" key="1">
    <citation type="journal article" date="2014" name="Genome Biol.">
        <title>Transcriptome and methylome profiling reveals relics of genome dominance in the mesopolyploid Brassica oleracea.</title>
        <authorList>
            <person name="Parkin I.A."/>
            <person name="Koh C."/>
            <person name="Tang H."/>
            <person name="Robinson S.J."/>
            <person name="Kagale S."/>
            <person name="Clarke W.E."/>
            <person name="Town C.D."/>
            <person name="Nixon J."/>
            <person name="Krishnakumar V."/>
            <person name="Bidwell S.L."/>
            <person name="Denoeud F."/>
            <person name="Belcram H."/>
            <person name="Links M.G."/>
            <person name="Just J."/>
            <person name="Clarke C."/>
            <person name="Bender T."/>
            <person name="Huebert T."/>
            <person name="Mason A.S."/>
            <person name="Pires J.C."/>
            <person name="Barker G."/>
            <person name="Moore J."/>
            <person name="Walley P.G."/>
            <person name="Manoli S."/>
            <person name="Batley J."/>
            <person name="Edwards D."/>
            <person name="Nelson M.N."/>
            <person name="Wang X."/>
            <person name="Paterson A.H."/>
            <person name="King G."/>
            <person name="Bancroft I."/>
            <person name="Chalhoub B."/>
            <person name="Sharpe A.G."/>
        </authorList>
    </citation>
    <scope>NUCLEOTIDE SEQUENCE</scope>
    <source>
        <strain evidence="2 3">cv. TO1000</strain>
    </source>
</reference>
<evidence type="ECO:0000313" key="3">
    <source>
        <dbReference type="Proteomes" id="UP000032141"/>
    </source>
</evidence>
<dbReference type="STRING" id="109376.A0A0D3CFR0"/>
<dbReference type="GO" id="GO:0048500">
    <property type="term" value="C:signal recognition particle"/>
    <property type="evidence" value="ECO:0007669"/>
    <property type="project" value="InterPro"/>
</dbReference>
<dbReference type="SUPFAM" id="SSF47446">
    <property type="entry name" value="Signal peptide-binding domain"/>
    <property type="match status" value="1"/>
</dbReference>
<dbReference type="HOGENOM" id="CLU_2124519_0_0_1"/>
<dbReference type="InterPro" id="IPR004125">
    <property type="entry name" value="Signal_recog_particle_SRP54_M"/>
</dbReference>